<sequence>MALNHLLVSLIVLLTFKTVSFAEIQPKNLSVHAGDSYEFVQREKLPDFSLLMWIITPFSKNYSETIVTCDNETRTVDVSSSYKDRVVLNTATFSLTLKKMLKTDSGLYCTTTIGQKTIPVCQYNVSVVDNHGSTTTNFLPLILLTSTLSTIMF</sequence>
<feature type="chain" id="PRO_5041699556" description="Immunoglobulin V-set domain-containing protein" evidence="1">
    <location>
        <begin position="23"/>
        <end position="153"/>
    </location>
</feature>
<gene>
    <name evidence="2" type="ORF">Q8A67_008632</name>
</gene>
<proteinExistence type="predicted"/>
<protein>
    <recommendedName>
        <fullName evidence="4">Immunoglobulin V-set domain-containing protein</fullName>
    </recommendedName>
</protein>
<reference evidence="2" key="1">
    <citation type="submission" date="2023-08" db="EMBL/GenBank/DDBJ databases">
        <title>Chromosome-level Genome Assembly of mud carp (Cirrhinus molitorella).</title>
        <authorList>
            <person name="Liu H."/>
        </authorList>
    </citation>
    <scope>NUCLEOTIDE SEQUENCE</scope>
    <source>
        <strain evidence="2">Prfri</strain>
        <tissue evidence="2">Muscle</tissue>
    </source>
</reference>
<dbReference type="AlphaFoldDB" id="A0AA88TZB8"/>
<evidence type="ECO:0000313" key="2">
    <source>
        <dbReference type="EMBL" id="KAK2900517.1"/>
    </source>
</evidence>
<accession>A0AA88TZB8</accession>
<keyword evidence="3" id="KW-1185">Reference proteome</keyword>
<keyword evidence="1" id="KW-0732">Signal</keyword>
<dbReference type="Gene3D" id="2.60.40.10">
    <property type="entry name" value="Immunoglobulins"/>
    <property type="match status" value="1"/>
</dbReference>
<comment type="caution">
    <text evidence="2">The sequence shown here is derived from an EMBL/GenBank/DDBJ whole genome shotgun (WGS) entry which is preliminary data.</text>
</comment>
<dbReference type="EMBL" id="JAUYZG010000008">
    <property type="protein sequence ID" value="KAK2900517.1"/>
    <property type="molecule type" value="Genomic_DNA"/>
</dbReference>
<evidence type="ECO:0000313" key="3">
    <source>
        <dbReference type="Proteomes" id="UP001187343"/>
    </source>
</evidence>
<dbReference type="SUPFAM" id="SSF48726">
    <property type="entry name" value="Immunoglobulin"/>
    <property type="match status" value="1"/>
</dbReference>
<evidence type="ECO:0000256" key="1">
    <source>
        <dbReference type="SAM" id="SignalP"/>
    </source>
</evidence>
<dbReference type="InterPro" id="IPR013783">
    <property type="entry name" value="Ig-like_fold"/>
</dbReference>
<dbReference type="InterPro" id="IPR036179">
    <property type="entry name" value="Ig-like_dom_sf"/>
</dbReference>
<evidence type="ECO:0008006" key="4">
    <source>
        <dbReference type="Google" id="ProtNLM"/>
    </source>
</evidence>
<feature type="signal peptide" evidence="1">
    <location>
        <begin position="1"/>
        <end position="22"/>
    </location>
</feature>
<name>A0AA88TZB8_9TELE</name>
<organism evidence="2 3">
    <name type="scientific">Cirrhinus molitorella</name>
    <name type="common">mud carp</name>
    <dbReference type="NCBI Taxonomy" id="172907"/>
    <lineage>
        <taxon>Eukaryota</taxon>
        <taxon>Metazoa</taxon>
        <taxon>Chordata</taxon>
        <taxon>Craniata</taxon>
        <taxon>Vertebrata</taxon>
        <taxon>Euteleostomi</taxon>
        <taxon>Actinopterygii</taxon>
        <taxon>Neopterygii</taxon>
        <taxon>Teleostei</taxon>
        <taxon>Ostariophysi</taxon>
        <taxon>Cypriniformes</taxon>
        <taxon>Cyprinidae</taxon>
        <taxon>Labeoninae</taxon>
        <taxon>Labeonini</taxon>
        <taxon>Cirrhinus</taxon>
    </lineage>
</organism>
<dbReference type="Proteomes" id="UP001187343">
    <property type="component" value="Unassembled WGS sequence"/>
</dbReference>